<name>A0ABR4ARG1_9LECA</name>
<keyword evidence="3" id="KW-1185">Reference proteome</keyword>
<evidence type="ECO:0000313" key="3">
    <source>
        <dbReference type="Proteomes" id="UP001590951"/>
    </source>
</evidence>
<evidence type="ECO:0000313" key="2">
    <source>
        <dbReference type="EMBL" id="KAL2047436.1"/>
    </source>
</evidence>
<accession>A0ABR4ARG1</accession>
<proteinExistence type="predicted"/>
<evidence type="ECO:0000256" key="1">
    <source>
        <dbReference type="SAM" id="SignalP"/>
    </source>
</evidence>
<feature type="chain" id="PRO_5045833595" evidence="1">
    <location>
        <begin position="28"/>
        <end position="200"/>
    </location>
</feature>
<dbReference type="EMBL" id="JBHFEH010000101">
    <property type="protein sequence ID" value="KAL2047436.1"/>
    <property type="molecule type" value="Genomic_DNA"/>
</dbReference>
<reference evidence="2 3" key="1">
    <citation type="submission" date="2024-09" db="EMBL/GenBank/DDBJ databases">
        <title>Rethinking Asexuality: The Enigmatic Case of Functional Sexual Genes in Lepraria (Stereocaulaceae).</title>
        <authorList>
            <person name="Doellman M."/>
            <person name="Sun Y."/>
            <person name="Barcenas-Pena A."/>
            <person name="Lumbsch H.T."/>
            <person name="Grewe F."/>
        </authorList>
    </citation>
    <scope>NUCLEOTIDE SEQUENCE [LARGE SCALE GENOMIC DNA]</scope>
    <source>
        <strain evidence="2 3">Grewe 0041</strain>
    </source>
</reference>
<dbReference type="Proteomes" id="UP001590951">
    <property type="component" value="Unassembled WGS sequence"/>
</dbReference>
<sequence length="200" mass="22764">MIRALLVLHRLLLNPLVLNTIYTASHSWHSTFTTPQNHFYPKRRLCTLIASFFTSLTHQVSINPRIPVLSLVCASAFKDVSAHIEVEADGKILKIQSHTTTRFPGRDPNYYLQLRPPHRNRIPYPSLKKNVPTSVSLVSTIKSIRKLPRSSTPKLISPSTLQPTTHGLCQNLQHLVEAESKGLYPSRCLIERMYTDFMPK</sequence>
<gene>
    <name evidence="2" type="ORF">ABVK25_011508</name>
</gene>
<protein>
    <submittedName>
        <fullName evidence="2">Uncharacterized protein</fullName>
    </submittedName>
</protein>
<comment type="caution">
    <text evidence="2">The sequence shown here is derived from an EMBL/GenBank/DDBJ whole genome shotgun (WGS) entry which is preliminary data.</text>
</comment>
<feature type="signal peptide" evidence="1">
    <location>
        <begin position="1"/>
        <end position="27"/>
    </location>
</feature>
<keyword evidence="1" id="KW-0732">Signal</keyword>
<organism evidence="2 3">
    <name type="scientific">Lepraria finkii</name>
    <dbReference type="NCBI Taxonomy" id="1340010"/>
    <lineage>
        <taxon>Eukaryota</taxon>
        <taxon>Fungi</taxon>
        <taxon>Dikarya</taxon>
        <taxon>Ascomycota</taxon>
        <taxon>Pezizomycotina</taxon>
        <taxon>Lecanoromycetes</taxon>
        <taxon>OSLEUM clade</taxon>
        <taxon>Lecanoromycetidae</taxon>
        <taxon>Lecanorales</taxon>
        <taxon>Lecanorineae</taxon>
        <taxon>Stereocaulaceae</taxon>
        <taxon>Lepraria</taxon>
    </lineage>
</organism>